<accession>A0AAN9MLN2</accession>
<dbReference type="AlphaFoldDB" id="A0AAN9MLN2"/>
<proteinExistence type="predicted"/>
<gene>
    <name evidence="1" type="ORF">VNO80_16174</name>
</gene>
<reference evidence="1 2" key="1">
    <citation type="submission" date="2024-01" db="EMBL/GenBank/DDBJ databases">
        <title>The genomes of 5 underutilized Papilionoideae crops provide insights into root nodulation and disease resistanc.</title>
        <authorList>
            <person name="Jiang F."/>
        </authorList>
    </citation>
    <scope>NUCLEOTIDE SEQUENCE [LARGE SCALE GENOMIC DNA]</scope>
    <source>
        <strain evidence="1">JINMINGXINNONG_FW02</strain>
        <tissue evidence="1">Leaves</tissue>
    </source>
</reference>
<evidence type="ECO:0000313" key="1">
    <source>
        <dbReference type="EMBL" id="KAK7356894.1"/>
    </source>
</evidence>
<evidence type="ECO:0000313" key="2">
    <source>
        <dbReference type="Proteomes" id="UP001374584"/>
    </source>
</evidence>
<keyword evidence="2" id="KW-1185">Reference proteome</keyword>
<sequence>MDIYNPSAMEEVISFRRCHAIDNIYHGREGYHGLDQFKGKGIFLLSPFKEADVVMELSARTILLSKRLGEEVGKGVSPAWVVKLRKELTNLGHYLLVTLNVNTSLGSQGDFDVWKDFCKGEFMPVEDILDEEGVEVPMLGGCDECGTDQAI</sequence>
<protein>
    <submittedName>
        <fullName evidence="1">Uncharacterized protein</fullName>
    </submittedName>
</protein>
<dbReference type="EMBL" id="JAYMYR010000006">
    <property type="protein sequence ID" value="KAK7356894.1"/>
    <property type="molecule type" value="Genomic_DNA"/>
</dbReference>
<name>A0AAN9MLN2_PHACN</name>
<dbReference type="Proteomes" id="UP001374584">
    <property type="component" value="Unassembled WGS sequence"/>
</dbReference>
<organism evidence="1 2">
    <name type="scientific">Phaseolus coccineus</name>
    <name type="common">Scarlet runner bean</name>
    <name type="synonym">Phaseolus multiflorus</name>
    <dbReference type="NCBI Taxonomy" id="3886"/>
    <lineage>
        <taxon>Eukaryota</taxon>
        <taxon>Viridiplantae</taxon>
        <taxon>Streptophyta</taxon>
        <taxon>Embryophyta</taxon>
        <taxon>Tracheophyta</taxon>
        <taxon>Spermatophyta</taxon>
        <taxon>Magnoliopsida</taxon>
        <taxon>eudicotyledons</taxon>
        <taxon>Gunneridae</taxon>
        <taxon>Pentapetalae</taxon>
        <taxon>rosids</taxon>
        <taxon>fabids</taxon>
        <taxon>Fabales</taxon>
        <taxon>Fabaceae</taxon>
        <taxon>Papilionoideae</taxon>
        <taxon>50 kb inversion clade</taxon>
        <taxon>NPAAA clade</taxon>
        <taxon>indigoferoid/millettioid clade</taxon>
        <taxon>Phaseoleae</taxon>
        <taxon>Phaseolus</taxon>
    </lineage>
</organism>
<comment type="caution">
    <text evidence="1">The sequence shown here is derived from an EMBL/GenBank/DDBJ whole genome shotgun (WGS) entry which is preliminary data.</text>
</comment>